<dbReference type="STRING" id="3775.A0A1Q3DF49"/>
<reference evidence="2" key="1">
    <citation type="submission" date="2016-04" db="EMBL/GenBank/DDBJ databases">
        <title>Cephalotus genome sequencing.</title>
        <authorList>
            <person name="Fukushima K."/>
            <person name="Hasebe M."/>
            <person name="Fang X."/>
        </authorList>
    </citation>
    <scope>NUCLEOTIDE SEQUENCE [LARGE SCALE GENOMIC DNA]</scope>
    <source>
        <strain evidence="2">cv. St1</strain>
    </source>
</reference>
<gene>
    <name evidence="1" type="ORF">CFOL_v3_34519</name>
</gene>
<dbReference type="InParanoid" id="A0A1Q3DF49"/>
<dbReference type="Proteomes" id="UP000187406">
    <property type="component" value="Unassembled WGS sequence"/>
</dbReference>
<comment type="caution">
    <text evidence="1">The sequence shown here is derived from an EMBL/GenBank/DDBJ whole genome shotgun (WGS) entry which is preliminary data.</text>
</comment>
<dbReference type="PANTHER" id="PTHR33647:SF5">
    <property type="entry name" value="OS01G0793900 PROTEIN"/>
    <property type="match status" value="1"/>
</dbReference>
<proteinExistence type="predicted"/>
<protein>
    <submittedName>
        <fullName evidence="1">DUF4228 domain-containing protein</fullName>
    </submittedName>
</protein>
<evidence type="ECO:0000313" key="2">
    <source>
        <dbReference type="Proteomes" id="UP000187406"/>
    </source>
</evidence>
<evidence type="ECO:0000313" key="1">
    <source>
        <dbReference type="EMBL" id="GAV91120.1"/>
    </source>
</evidence>
<accession>A0A1Q3DF49</accession>
<dbReference type="PANTHER" id="PTHR33647">
    <property type="entry name" value="OS01G0793900 PROTEIN"/>
    <property type="match status" value="1"/>
</dbReference>
<keyword evidence="2" id="KW-1185">Reference proteome</keyword>
<dbReference type="OrthoDB" id="1304043at2759"/>
<name>A0A1Q3DF49_CEPFO</name>
<dbReference type="EMBL" id="BDDD01006998">
    <property type="protein sequence ID" value="GAV91120.1"/>
    <property type="molecule type" value="Genomic_DNA"/>
</dbReference>
<dbReference type="AlphaFoldDB" id="A0A1Q3DF49"/>
<sequence length="139" mass="16045">MGNCLTSNCKIVAQEEINHEPSSELDESNQTIQLAPYPTKRTCGNEKKMVRFKLEDERNVDRERHGKSKDEVVRIRVVVTKKELKHILSYKKDFKCSSVEELVTAIKLSGRLISHVNETREEDVNDAWRPALESIPEDH</sequence>
<organism evidence="1 2">
    <name type="scientific">Cephalotus follicularis</name>
    <name type="common">Albany pitcher plant</name>
    <dbReference type="NCBI Taxonomy" id="3775"/>
    <lineage>
        <taxon>Eukaryota</taxon>
        <taxon>Viridiplantae</taxon>
        <taxon>Streptophyta</taxon>
        <taxon>Embryophyta</taxon>
        <taxon>Tracheophyta</taxon>
        <taxon>Spermatophyta</taxon>
        <taxon>Magnoliopsida</taxon>
        <taxon>eudicotyledons</taxon>
        <taxon>Gunneridae</taxon>
        <taxon>Pentapetalae</taxon>
        <taxon>rosids</taxon>
        <taxon>fabids</taxon>
        <taxon>Oxalidales</taxon>
        <taxon>Cephalotaceae</taxon>
        <taxon>Cephalotus</taxon>
    </lineage>
</organism>